<dbReference type="EMBL" id="MCHY01000008">
    <property type="protein sequence ID" value="RKD24043.1"/>
    <property type="molecule type" value="Genomic_DNA"/>
</dbReference>
<dbReference type="Proteomes" id="UP000284219">
    <property type="component" value="Unassembled WGS sequence"/>
</dbReference>
<dbReference type="AlphaFoldDB" id="A0A419SJ55"/>
<evidence type="ECO:0000313" key="1">
    <source>
        <dbReference type="EMBL" id="RKD24043.1"/>
    </source>
</evidence>
<proteinExistence type="predicted"/>
<gene>
    <name evidence="1" type="ORF">BEP19_06440</name>
</gene>
<reference evidence="1 2" key="1">
    <citation type="submission" date="2016-08" db="EMBL/GenBank/DDBJ databases">
        <title>Novel Firmicute Genomes.</title>
        <authorList>
            <person name="Poppleton D.I."/>
            <person name="Gribaldo S."/>
        </authorList>
    </citation>
    <scope>NUCLEOTIDE SEQUENCE [LARGE SCALE GENOMIC DNA]</scope>
    <source>
        <strain evidence="1 2">RAOx-1</strain>
    </source>
</reference>
<comment type="caution">
    <text evidence="1">The sequence shown here is derived from an EMBL/GenBank/DDBJ whole genome shotgun (WGS) entry which is preliminary data.</text>
</comment>
<protein>
    <submittedName>
        <fullName evidence="1">Uncharacterized protein</fullName>
    </submittedName>
</protein>
<keyword evidence="2" id="KW-1185">Reference proteome</keyword>
<organism evidence="1 2">
    <name type="scientific">Ammoniphilus oxalaticus</name>
    <dbReference type="NCBI Taxonomy" id="66863"/>
    <lineage>
        <taxon>Bacteria</taxon>
        <taxon>Bacillati</taxon>
        <taxon>Bacillota</taxon>
        <taxon>Bacilli</taxon>
        <taxon>Bacillales</taxon>
        <taxon>Paenibacillaceae</taxon>
        <taxon>Aneurinibacillus group</taxon>
        <taxon>Ammoniphilus</taxon>
    </lineage>
</organism>
<name>A0A419SJ55_9BACL</name>
<evidence type="ECO:0000313" key="2">
    <source>
        <dbReference type="Proteomes" id="UP000284219"/>
    </source>
</evidence>
<sequence length="69" mass="7997">MGRISVLSMKRKIDLKGEYFDVMINLDGQITRCFLRSELGRHELLKKLYDVGTIEDLYAIDDKAILYTA</sequence>
<accession>A0A419SJ55</accession>